<evidence type="ECO:0000313" key="6">
    <source>
        <dbReference type="Proteomes" id="UP000651837"/>
    </source>
</evidence>
<accession>A0A316DUI3</accession>
<feature type="transmembrane region" description="Helical" evidence="1">
    <location>
        <begin position="185"/>
        <end position="208"/>
    </location>
</feature>
<organism evidence="4 5">
    <name type="scientific">Maribacter polysiphoniae</name>
    <dbReference type="NCBI Taxonomy" id="429344"/>
    <lineage>
        <taxon>Bacteria</taxon>
        <taxon>Pseudomonadati</taxon>
        <taxon>Bacteroidota</taxon>
        <taxon>Flavobacteriia</taxon>
        <taxon>Flavobacteriales</taxon>
        <taxon>Flavobacteriaceae</taxon>
        <taxon>Maribacter</taxon>
    </lineage>
</organism>
<dbReference type="OrthoDB" id="1418407at2"/>
<name>A0A316DUI3_9FLAO</name>
<evidence type="ECO:0000256" key="1">
    <source>
        <dbReference type="SAM" id="Phobius"/>
    </source>
</evidence>
<dbReference type="Proteomes" id="UP000651837">
    <property type="component" value="Unassembled WGS sequence"/>
</dbReference>
<keyword evidence="1" id="KW-0472">Membrane</keyword>
<keyword evidence="1" id="KW-1133">Transmembrane helix</keyword>
<gene>
    <name evidence="3" type="ORF">HZY62_15690</name>
    <name evidence="4" type="ORF">LX92_03514</name>
</gene>
<feature type="transmembrane region" description="Helical" evidence="1">
    <location>
        <begin position="145"/>
        <end position="165"/>
    </location>
</feature>
<feature type="transmembrane region" description="Helical" evidence="1">
    <location>
        <begin position="220"/>
        <end position="241"/>
    </location>
</feature>
<feature type="transmembrane region" description="Helical" evidence="1">
    <location>
        <begin position="261"/>
        <end position="282"/>
    </location>
</feature>
<evidence type="ECO:0000313" key="5">
    <source>
        <dbReference type="Proteomes" id="UP000245667"/>
    </source>
</evidence>
<dbReference type="EMBL" id="JACWLN010000008">
    <property type="protein sequence ID" value="MBD1262044.1"/>
    <property type="molecule type" value="Genomic_DNA"/>
</dbReference>
<feature type="transmembrane region" description="Helical" evidence="1">
    <location>
        <begin position="48"/>
        <end position="71"/>
    </location>
</feature>
<evidence type="ECO:0000259" key="2">
    <source>
        <dbReference type="Pfam" id="PF07786"/>
    </source>
</evidence>
<dbReference type="Pfam" id="PF07786">
    <property type="entry name" value="HGSNAT_cat"/>
    <property type="match status" value="1"/>
</dbReference>
<sequence length="395" mass="45019">MEKKTARLFFIDAMRAWAILMMLQGHFIDGLLDVAFKDNTNTTYTIWKYFRGITAPVFFTVSGFIFTYLLIKVPQKGWQNPRVLKGIKRGLQLLFIGYLLRANLFGILKGEIYDAFFLVDVLHCIGLSLLGIIGIYLLAQKTNKALLSTLLLGVTVLLFLFEPLYEKWTFGFLPQALANFLTRANGSVFTIIPWFGYTTFGAFLSVLFTRYKNHKFLYEYAILLSLLTGIVLIFFSSDLFLGLSDLTGATLFEAIAMNNYLFIRLGDVFLVFAVFMLFRGLMTHPTLLKIGQSTLSIYIIHFIILYGSFTGLGLYKFFHHQLSPMMAISGAIVFMTVCAFTALQYEKNKVMIKSGISIGTKQLYRNLQPWYLFSQKLIKGYLSKVLRSVGRTKTN</sequence>
<feature type="transmembrane region" description="Helical" evidence="1">
    <location>
        <begin position="115"/>
        <end position="138"/>
    </location>
</feature>
<feature type="transmembrane region" description="Helical" evidence="1">
    <location>
        <begin position="294"/>
        <end position="318"/>
    </location>
</feature>
<dbReference type="AlphaFoldDB" id="A0A316DUI3"/>
<comment type="caution">
    <text evidence="4">The sequence shown here is derived from an EMBL/GenBank/DDBJ whole genome shotgun (WGS) entry which is preliminary data.</text>
</comment>
<feature type="domain" description="Heparan-alpha-glucosaminide N-acetyltransferase catalytic" evidence="2">
    <location>
        <begin position="7"/>
        <end position="218"/>
    </location>
</feature>
<evidence type="ECO:0000313" key="4">
    <source>
        <dbReference type="EMBL" id="PWK21734.1"/>
    </source>
</evidence>
<keyword evidence="1" id="KW-0812">Transmembrane</keyword>
<protein>
    <submittedName>
        <fullName evidence="3">DUF1624 domain-containing protein</fullName>
    </submittedName>
    <submittedName>
        <fullName evidence="4">Uncharacterized protein DUF1624</fullName>
    </submittedName>
</protein>
<dbReference type="RefSeq" id="WP_109653372.1">
    <property type="nucleotide sequence ID" value="NZ_JACWLN010000008.1"/>
</dbReference>
<dbReference type="EMBL" id="QGGQ01000010">
    <property type="protein sequence ID" value="PWK21734.1"/>
    <property type="molecule type" value="Genomic_DNA"/>
</dbReference>
<dbReference type="InterPro" id="IPR012429">
    <property type="entry name" value="HGSNAT_cat"/>
</dbReference>
<proteinExistence type="predicted"/>
<reference evidence="4 5" key="1">
    <citation type="submission" date="2018-05" db="EMBL/GenBank/DDBJ databases">
        <title>Genomic Encyclopedia of Archaeal and Bacterial Type Strains, Phase II (KMG-II): from individual species to whole genera.</title>
        <authorList>
            <person name="Goeker M."/>
        </authorList>
    </citation>
    <scope>NUCLEOTIDE SEQUENCE [LARGE SCALE GENOMIC DNA]</scope>
    <source>
        <strain evidence="4 5">DSM 23514</strain>
    </source>
</reference>
<reference evidence="3 6" key="2">
    <citation type="submission" date="2020-07" db="EMBL/GenBank/DDBJ databases">
        <title>The draft genome sequence of Maribacter polysiphoniae KCTC 22021.</title>
        <authorList>
            <person name="Mu L."/>
        </authorList>
    </citation>
    <scope>NUCLEOTIDE SEQUENCE [LARGE SCALE GENOMIC DNA]</scope>
    <source>
        <strain evidence="3 6">KCTC 22021</strain>
    </source>
</reference>
<keyword evidence="6" id="KW-1185">Reference proteome</keyword>
<feature type="transmembrane region" description="Helical" evidence="1">
    <location>
        <begin position="324"/>
        <end position="343"/>
    </location>
</feature>
<evidence type="ECO:0000313" key="3">
    <source>
        <dbReference type="EMBL" id="MBD1262044.1"/>
    </source>
</evidence>
<dbReference type="Proteomes" id="UP000245667">
    <property type="component" value="Unassembled WGS sequence"/>
</dbReference>